<dbReference type="AlphaFoldDB" id="A0A5B7K691"/>
<comment type="caution">
    <text evidence="1">The sequence shown here is derived from an EMBL/GenBank/DDBJ whole genome shotgun (WGS) entry which is preliminary data.</text>
</comment>
<evidence type="ECO:0000313" key="1">
    <source>
        <dbReference type="EMBL" id="MPD04541.1"/>
    </source>
</evidence>
<reference evidence="1 2" key="1">
    <citation type="submission" date="2019-05" db="EMBL/GenBank/DDBJ databases">
        <title>Another draft genome of Portunus trituberculatus and its Hox gene families provides insights of decapod evolution.</title>
        <authorList>
            <person name="Jeong J.-H."/>
            <person name="Song I."/>
            <person name="Kim S."/>
            <person name="Choi T."/>
            <person name="Kim D."/>
            <person name="Ryu S."/>
            <person name="Kim W."/>
        </authorList>
    </citation>
    <scope>NUCLEOTIDE SEQUENCE [LARGE SCALE GENOMIC DNA]</scope>
    <source>
        <tissue evidence="1">Muscle</tissue>
    </source>
</reference>
<keyword evidence="2" id="KW-1185">Reference proteome</keyword>
<sequence>MLFFYAVYPPLLSLLVYGRPQYHPSPSAVVTPMGGGWRRRRDGENRAGSLMCLAQSTLIRIPSTSSLTIATSDLYNLHWRLIEMMRVNVTMVMM</sequence>
<gene>
    <name evidence="1" type="ORF">E2C01_100235</name>
</gene>
<dbReference type="Proteomes" id="UP000324222">
    <property type="component" value="Unassembled WGS sequence"/>
</dbReference>
<name>A0A5B7K691_PORTR</name>
<organism evidence="1 2">
    <name type="scientific">Portunus trituberculatus</name>
    <name type="common">Swimming crab</name>
    <name type="synonym">Neptunus trituberculatus</name>
    <dbReference type="NCBI Taxonomy" id="210409"/>
    <lineage>
        <taxon>Eukaryota</taxon>
        <taxon>Metazoa</taxon>
        <taxon>Ecdysozoa</taxon>
        <taxon>Arthropoda</taxon>
        <taxon>Crustacea</taxon>
        <taxon>Multicrustacea</taxon>
        <taxon>Malacostraca</taxon>
        <taxon>Eumalacostraca</taxon>
        <taxon>Eucarida</taxon>
        <taxon>Decapoda</taxon>
        <taxon>Pleocyemata</taxon>
        <taxon>Brachyura</taxon>
        <taxon>Eubrachyura</taxon>
        <taxon>Portunoidea</taxon>
        <taxon>Portunidae</taxon>
        <taxon>Portuninae</taxon>
        <taxon>Portunus</taxon>
    </lineage>
</organism>
<evidence type="ECO:0000313" key="2">
    <source>
        <dbReference type="Proteomes" id="UP000324222"/>
    </source>
</evidence>
<accession>A0A5B7K691</accession>
<dbReference type="EMBL" id="VSRR010141529">
    <property type="protein sequence ID" value="MPD04541.1"/>
    <property type="molecule type" value="Genomic_DNA"/>
</dbReference>
<proteinExistence type="predicted"/>
<protein>
    <submittedName>
        <fullName evidence="1">Uncharacterized protein</fullName>
    </submittedName>
</protein>